<dbReference type="InterPro" id="IPR001466">
    <property type="entry name" value="Beta-lactam-related"/>
</dbReference>
<proteinExistence type="predicted"/>
<accession>A0A8E6B819</accession>
<evidence type="ECO:0000256" key="1">
    <source>
        <dbReference type="SAM" id="SignalP"/>
    </source>
</evidence>
<keyword evidence="4" id="KW-1185">Reference proteome</keyword>
<protein>
    <submittedName>
        <fullName evidence="3">Serine hydrolase</fullName>
    </submittedName>
</protein>
<dbReference type="InterPro" id="IPR050789">
    <property type="entry name" value="Diverse_Enzym_Activities"/>
</dbReference>
<dbReference type="InterPro" id="IPR012338">
    <property type="entry name" value="Beta-lactam/transpept-like"/>
</dbReference>
<dbReference type="Proteomes" id="UP000676194">
    <property type="component" value="Chromosome"/>
</dbReference>
<dbReference type="RefSeq" id="WP_213498510.1">
    <property type="nucleotide sequence ID" value="NZ_CP074694.1"/>
</dbReference>
<keyword evidence="1" id="KW-0732">Signal</keyword>
<dbReference type="EMBL" id="CP074694">
    <property type="protein sequence ID" value="QVL33598.1"/>
    <property type="molecule type" value="Genomic_DNA"/>
</dbReference>
<dbReference type="Pfam" id="PF00144">
    <property type="entry name" value="Beta-lactamase"/>
    <property type="match status" value="1"/>
</dbReference>
<dbReference type="SUPFAM" id="SSF56601">
    <property type="entry name" value="beta-lactamase/transpeptidase-like"/>
    <property type="match status" value="1"/>
</dbReference>
<keyword evidence="3" id="KW-0378">Hydrolase</keyword>
<dbReference type="PANTHER" id="PTHR43283:SF7">
    <property type="entry name" value="BETA-LACTAMASE-RELATED DOMAIN-CONTAINING PROTEIN"/>
    <property type="match status" value="1"/>
</dbReference>
<dbReference type="PANTHER" id="PTHR43283">
    <property type="entry name" value="BETA-LACTAMASE-RELATED"/>
    <property type="match status" value="1"/>
</dbReference>
<gene>
    <name evidence="3" type="ORF">KIH39_06710</name>
</gene>
<dbReference type="KEGG" id="tsph:KIH39_06710"/>
<feature type="signal peptide" evidence="1">
    <location>
        <begin position="1"/>
        <end position="19"/>
    </location>
</feature>
<reference evidence="3" key="1">
    <citation type="submission" date="2021-05" db="EMBL/GenBank/DDBJ databases">
        <title>Complete genome sequence of the cellulolytic planctomycete Telmatocola sphagniphila SP2T and characterization of the first cellulase from planctomycetes.</title>
        <authorList>
            <person name="Rakitin A.L."/>
            <person name="Beletsky A.V."/>
            <person name="Naumoff D.G."/>
            <person name="Kulichevskaya I.S."/>
            <person name="Mardanov A.V."/>
            <person name="Ravin N.V."/>
            <person name="Dedysh S.N."/>
        </authorList>
    </citation>
    <scope>NUCLEOTIDE SEQUENCE</scope>
    <source>
        <strain evidence="3">SP2T</strain>
    </source>
</reference>
<feature type="chain" id="PRO_5034149748" evidence="1">
    <location>
        <begin position="20"/>
        <end position="486"/>
    </location>
</feature>
<name>A0A8E6B819_9BACT</name>
<sequence length="486" mass="53377">MRIILSLVILYGLATAASAADLPRSQPEEEGVPSAAIQSFLEAANQKIDSLHSFVLLRHGKCIAEAYWTPYDGQTRHQLYSLSKSFTSTAVGLAISEGKLSLDDPVLKFFPDEAPANPSANLKSMRVSDLLRMSTGHQTEPGRTSGESWAKTFLAHPVPFKPGTHFVYNTSATYMLSAIVQKATGQTLLDYLKLRLFDPLGIENPTWETSPQGVSTGGYGLSIRTKDIASFGQLYLQKGKWNGTQLIPAAWVEKATSLQTSNGSNPASDWDQGYGYQFWRCRHGAYRGDGAFGQYCLVLPEQDAVIAITSGLNDMQAVLNLVWDKLLPAFSEKPLVLDQKQSHLLEKTCKSLMIRIPETKGAAVTGSDRKFVFTNPPFKLESLSLQTAKLGRKLIVQFDGKEQQISCGNTSWLNGEAAWAMFPTQPIAACGNWTSADTFTAKICFRETPFITTLQLKFVGDELQLKSQMNVGFGPTKEQIIVGKAR</sequence>
<evidence type="ECO:0000259" key="2">
    <source>
        <dbReference type="Pfam" id="PF00144"/>
    </source>
</evidence>
<dbReference type="AlphaFoldDB" id="A0A8E6B819"/>
<evidence type="ECO:0000313" key="3">
    <source>
        <dbReference type="EMBL" id="QVL33598.1"/>
    </source>
</evidence>
<dbReference type="GO" id="GO:0016787">
    <property type="term" value="F:hydrolase activity"/>
    <property type="evidence" value="ECO:0007669"/>
    <property type="project" value="UniProtKB-KW"/>
</dbReference>
<organism evidence="3 4">
    <name type="scientific">Telmatocola sphagniphila</name>
    <dbReference type="NCBI Taxonomy" id="1123043"/>
    <lineage>
        <taxon>Bacteria</taxon>
        <taxon>Pseudomonadati</taxon>
        <taxon>Planctomycetota</taxon>
        <taxon>Planctomycetia</taxon>
        <taxon>Gemmatales</taxon>
        <taxon>Gemmataceae</taxon>
    </lineage>
</organism>
<dbReference type="Gene3D" id="3.40.710.10">
    <property type="entry name" value="DD-peptidase/beta-lactamase superfamily"/>
    <property type="match status" value="1"/>
</dbReference>
<feature type="domain" description="Beta-lactamase-related" evidence="2">
    <location>
        <begin position="54"/>
        <end position="310"/>
    </location>
</feature>
<evidence type="ECO:0000313" key="4">
    <source>
        <dbReference type="Proteomes" id="UP000676194"/>
    </source>
</evidence>